<reference evidence="1 2" key="1">
    <citation type="submission" date="2021-01" db="EMBL/GenBank/DDBJ databases">
        <title>Identification and Characterization of Corynebacterium sp.</title>
        <authorList>
            <person name="Luo Q."/>
            <person name="Qu P."/>
            <person name="Chen Q."/>
        </authorList>
    </citation>
    <scope>NUCLEOTIDE SEQUENCE [LARGE SCALE GENOMIC DNA]</scope>
    <source>
        <strain evidence="1 2">MC-18</strain>
    </source>
</reference>
<dbReference type="AlphaFoldDB" id="A0AAW5HUL6"/>
<evidence type="ECO:0000313" key="2">
    <source>
        <dbReference type="Proteomes" id="UP001205920"/>
    </source>
</evidence>
<dbReference type="EMBL" id="JAEUWV010000002">
    <property type="protein sequence ID" value="MCO6393953.1"/>
    <property type="molecule type" value="Genomic_DNA"/>
</dbReference>
<dbReference type="RefSeq" id="WP_070363140.1">
    <property type="nucleotide sequence ID" value="NZ_JAEUWV010000002.1"/>
</dbReference>
<evidence type="ECO:0000313" key="1">
    <source>
        <dbReference type="EMBL" id="MCO6393953.1"/>
    </source>
</evidence>
<dbReference type="Proteomes" id="UP001205920">
    <property type="component" value="Unassembled WGS sequence"/>
</dbReference>
<proteinExistence type="predicted"/>
<protein>
    <submittedName>
        <fullName evidence="1">Uncharacterized protein</fullName>
    </submittedName>
</protein>
<comment type="caution">
    <text evidence="1">The sequence shown here is derived from an EMBL/GenBank/DDBJ whole genome shotgun (WGS) entry which is preliminary data.</text>
</comment>
<accession>A0AAW5HUL6</accession>
<keyword evidence="2" id="KW-1185">Reference proteome</keyword>
<gene>
    <name evidence="1" type="ORF">JMN37_02960</name>
</gene>
<organism evidence="1 2">
    <name type="scientific">Corynebacterium lipophilum</name>
    <dbReference type="NCBI Taxonomy" id="2804918"/>
    <lineage>
        <taxon>Bacteria</taxon>
        <taxon>Bacillati</taxon>
        <taxon>Actinomycetota</taxon>
        <taxon>Actinomycetes</taxon>
        <taxon>Mycobacteriales</taxon>
        <taxon>Corynebacteriaceae</taxon>
        <taxon>Corynebacterium</taxon>
    </lineage>
</organism>
<name>A0AAW5HUL6_9CORY</name>
<sequence length="107" mass="11912">MLDYRNITKSPLKHTYPYGTTDTVVDLGTTAEIKETVAEVFKQQPECRRVIVPVPVGDTDGVIAAEEAGLRYVLDVTQRDGQEFSLLVAEPDWVTNQSMDIDGLELK</sequence>